<evidence type="ECO:0000313" key="2">
    <source>
        <dbReference type="Proteomes" id="UP001165960"/>
    </source>
</evidence>
<accession>A0ACC2UAC5</accession>
<gene>
    <name evidence="1" type="ORF">DSO57_1030565</name>
</gene>
<proteinExistence type="predicted"/>
<protein>
    <submittedName>
        <fullName evidence="1">Uncharacterized protein</fullName>
    </submittedName>
</protein>
<dbReference type="Proteomes" id="UP001165960">
    <property type="component" value="Unassembled WGS sequence"/>
</dbReference>
<keyword evidence="2" id="KW-1185">Reference proteome</keyword>
<comment type="caution">
    <text evidence="1">The sequence shown here is derived from an EMBL/GenBank/DDBJ whole genome shotgun (WGS) entry which is preliminary data.</text>
</comment>
<sequence length="128" mass="14179">MSDKGRGFIGNEFTRLLKVWYRPTEGLAPAESQVHTGYACLVIGKVLEEFEGIQARYKLLAGHLTLLENDNSSKPVPGYDPGHTLGTDDQEPHSPSTPLEPSNKTLKFSPFSQLLISCNYHPSNKGMY</sequence>
<name>A0ACC2UAC5_9FUNG</name>
<reference evidence="1" key="1">
    <citation type="submission" date="2022-04" db="EMBL/GenBank/DDBJ databases">
        <title>Genome of the entomopathogenic fungus Entomophthora muscae.</title>
        <authorList>
            <person name="Elya C."/>
            <person name="Lovett B.R."/>
            <person name="Lee E."/>
            <person name="Macias A.M."/>
            <person name="Hajek A.E."/>
            <person name="De Bivort B.L."/>
            <person name="Kasson M.T."/>
            <person name="De Fine Licht H.H."/>
            <person name="Stajich J.E."/>
        </authorList>
    </citation>
    <scope>NUCLEOTIDE SEQUENCE</scope>
    <source>
        <strain evidence="1">Berkeley</strain>
    </source>
</reference>
<evidence type="ECO:0000313" key="1">
    <source>
        <dbReference type="EMBL" id="KAJ9083842.1"/>
    </source>
</evidence>
<dbReference type="EMBL" id="QTSX02000921">
    <property type="protein sequence ID" value="KAJ9083842.1"/>
    <property type="molecule type" value="Genomic_DNA"/>
</dbReference>
<organism evidence="1 2">
    <name type="scientific">Entomophthora muscae</name>
    <dbReference type="NCBI Taxonomy" id="34485"/>
    <lineage>
        <taxon>Eukaryota</taxon>
        <taxon>Fungi</taxon>
        <taxon>Fungi incertae sedis</taxon>
        <taxon>Zoopagomycota</taxon>
        <taxon>Entomophthoromycotina</taxon>
        <taxon>Entomophthoromycetes</taxon>
        <taxon>Entomophthorales</taxon>
        <taxon>Entomophthoraceae</taxon>
        <taxon>Entomophthora</taxon>
    </lineage>
</organism>